<comment type="similarity">
    <text evidence="2 5">Belongs to the GMC oxidoreductase family.</text>
</comment>
<proteinExistence type="inferred from homology"/>
<evidence type="ECO:0000256" key="3">
    <source>
        <dbReference type="ARBA" id="ARBA00022630"/>
    </source>
</evidence>
<evidence type="ECO:0000256" key="4">
    <source>
        <dbReference type="ARBA" id="ARBA00022827"/>
    </source>
</evidence>
<evidence type="ECO:0000256" key="5">
    <source>
        <dbReference type="RuleBase" id="RU003968"/>
    </source>
</evidence>
<keyword evidence="4 5" id="KW-0274">FAD</keyword>
<accession>A0ABS7SE81</accession>
<dbReference type="Pfam" id="PF00732">
    <property type="entry name" value="GMC_oxred_N"/>
    <property type="match status" value="1"/>
</dbReference>
<feature type="domain" description="Glucose-methanol-choline oxidoreductase N-terminal" evidence="7">
    <location>
        <begin position="254"/>
        <end position="268"/>
    </location>
</feature>
<dbReference type="Proteomes" id="UP000826651">
    <property type="component" value="Unassembled WGS sequence"/>
</dbReference>
<name>A0ABS7SE81_9MICO</name>
<dbReference type="PROSITE" id="PS00623">
    <property type="entry name" value="GMC_OXRED_1"/>
    <property type="match status" value="1"/>
</dbReference>
<dbReference type="PANTHER" id="PTHR11552">
    <property type="entry name" value="GLUCOSE-METHANOL-CHOLINE GMC OXIDOREDUCTASE"/>
    <property type="match status" value="1"/>
</dbReference>
<reference evidence="8 9" key="1">
    <citation type="submission" date="2021-04" db="EMBL/GenBank/DDBJ databases">
        <title>Ruania sp. nov., isolated from sandy soil of mangrove forest.</title>
        <authorList>
            <person name="Ge X."/>
            <person name="Huang R."/>
            <person name="Liu W."/>
        </authorList>
    </citation>
    <scope>NUCLEOTIDE SEQUENCE [LARGE SCALE GENOMIC DNA]</scope>
    <source>
        <strain evidence="8 9">N2-46</strain>
    </source>
</reference>
<comment type="cofactor">
    <cofactor evidence="1">
        <name>FAD</name>
        <dbReference type="ChEBI" id="CHEBI:57692"/>
    </cofactor>
</comment>
<dbReference type="InterPro" id="IPR000172">
    <property type="entry name" value="GMC_OxRdtase_N"/>
</dbReference>
<comment type="caution">
    <text evidence="8">The sequence shown here is derived from an EMBL/GenBank/DDBJ whole genome shotgun (WGS) entry which is preliminary data.</text>
</comment>
<gene>
    <name evidence="8" type="ORF">KCQ71_21125</name>
</gene>
<evidence type="ECO:0000256" key="2">
    <source>
        <dbReference type="ARBA" id="ARBA00010790"/>
    </source>
</evidence>
<evidence type="ECO:0000256" key="1">
    <source>
        <dbReference type="ARBA" id="ARBA00001974"/>
    </source>
</evidence>
<evidence type="ECO:0000313" key="9">
    <source>
        <dbReference type="Proteomes" id="UP000826651"/>
    </source>
</evidence>
<feature type="domain" description="Glucose-methanol-choline oxidoreductase N-terminal" evidence="6">
    <location>
        <begin position="82"/>
        <end position="105"/>
    </location>
</feature>
<protein>
    <submittedName>
        <fullName evidence="8">GMC family oxidoreductase N-terminal domain-containing protein</fullName>
    </submittedName>
</protein>
<dbReference type="PROSITE" id="PS00624">
    <property type="entry name" value="GMC_OXRED_2"/>
    <property type="match status" value="1"/>
</dbReference>
<dbReference type="Pfam" id="PF05199">
    <property type="entry name" value="GMC_oxred_C"/>
    <property type="match status" value="1"/>
</dbReference>
<dbReference type="SUPFAM" id="SSF54373">
    <property type="entry name" value="FAD-linked reductases, C-terminal domain"/>
    <property type="match status" value="1"/>
</dbReference>
<evidence type="ECO:0000259" key="7">
    <source>
        <dbReference type="PROSITE" id="PS00624"/>
    </source>
</evidence>
<organism evidence="8 9">
    <name type="scientific">Occultella gossypii</name>
    <dbReference type="NCBI Taxonomy" id="2800820"/>
    <lineage>
        <taxon>Bacteria</taxon>
        <taxon>Bacillati</taxon>
        <taxon>Actinomycetota</taxon>
        <taxon>Actinomycetes</taxon>
        <taxon>Micrococcales</taxon>
        <taxon>Ruaniaceae</taxon>
        <taxon>Occultella</taxon>
    </lineage>
</organism>
<dbReference type="InterPro" id="IPR036188">
    <property type="entry name" value="FAD/NAD-bd_sf"/>
</dbReference>
<dbReference type="PANTHER" id="PTHR11552:SF147">
    <property type="entry name" value="CHOLINE DEHYDROGENASE, MITOCHONDRIAL"/>
    <property type="match status" value="1"/>
</dbReference>
<dbReference type="EMBL" id="JAGSHT010000021">
    <property type="protein sequence ID" value="MBZ2198663.1"/>
    <property type="molecule type" value="Genomic_DNA"/>
</dbReference>
<dbReference type="Gene3D" id="3.50.50.60">
    <property type="entry name" value="FAD/NAD(P)-binding domain"/>
    <property type="match status" value="1"/>
</dbReference>
<keyword evidence="9" id="KW-1185">Reference proteome</keyword>
<dbReference type="Gene3D" id="3.30.560.10">
    <property type="entry name" value="Glucose Oxidase, domain 3"/>
    <property type="match status" value="1"/>
</dbReference>
<evidence type="ECO:0000259" key="6">
    <source>
        <dbReference type="PROSITE" id="PS00623"/>
    </source>
</evidence>
<sequence>MSRMDYDYIIVGAGAAGSVLANRLSEDPGNEVLLLEYGGGDSNPMHYIPKGFFFTLKGDRYTYHYKTQPIGPSGQIEEWTRGKMLGGSTSVNGMMWSRGTRADFDGLVDRGNPGWGWDQVLAAYRSMEDHNLGASDSRGSGGPLGVSVVENPDEVVTAMLASAQSHGWDRVEDMNAVETERVGFTPSTIKDGRRTSAYSAFVRPIRHRRNLTIQTRTRAGYLLIEGKRVVGIRAQNGQQTHDYRARKEVILSAGTVETPLLLERSGIGRGDILHGAGVDMVVESPNVGERVIEQRGVATQVRLKRQIGPTQELNSVLKQGWEGFKYLLNHKGPISTGGYDLMTHFKSDPKLDQPDIQGLFVPMALDTTSATMKLAKHSGIMFMGYQISPNTAGSVHLSGRLPENVPVIEARFLEDQEDRRVTSTILDTARTVFAQGPIADYILDEEYPGSDVSTPEEVLRYSVDTGGGIYHAVGSAAMGPEDDDVVDSDLRVRGIEGLRIADASVLPTQVSGNTAAPVMAVGWLAADRILRDA</sequence>
<evidence type="ECO:0000313" key="8">
    <source>
        <dbReference type="EMBL" id="MBZ2198663.1"/>
    </source>
</evidence>
<dbReference type="PIRSF" id="PIRSF000137">
    <property type="entry name" value="Alcohol_oxidase"/>
    <property type="match status" value="1"/>
</dbReference>
<dbReference type="InterPro" id="IPR007867">
    <property type="entry name" value="GMC_OxRtase_C"/>
</dbReference>
<keyword evidence="3 5" id="KW-0285">Flavoprotein</keyword>
<dbReference type="InterPro" id="IPR012132">
    <property type="entry name" value="GMC_OxRdtase"/>
</dbReference>
<dbReference type="SUPFAM" id="SSF51905">
    <property type="entry name" value="FAD/NAD(P)-binding domain"/>
    <property type="match status" value="1"/>
</dbReference>